<gene>
    <name evidence="2" type="ORF">SDC9_00516</name>
</gene>
<dbReference type="GO" id="GO:0015074">
    <property type="term" value="P:DNA integration"/>
    <property type="evidence" value="ECO:0007669"/>
    <property type="project" value="InterPro"/>
</dbReference>
<sequence length="430" mass="51331">MQMSKCYSRYHTNVKLCYSLGIEKQIFPKEFLQEIPKTTSQYWKKKNNLEYYGSQYEEIAQCTTEELKLIADNRAKQMRKTFVSFLKVYFMIIELIDENKFKQIIKSNYRQLVPLIENLISVTQSKNLILKFLKISPFQFGQWQKMRRYECKESLIWVCYKRESRQISWTEIITMKRLLKDNKFLHWSSGSVWGKAVKDGKISMSIQSWYHYAKLLGLGQNRKKFYKKRKRISVRAEKPNEIWHMDVTRFKTSDGNWAYIYTLMDNFSRRILSWNVNHTLSGKISLKSAIVEQFGNKNMETDNIDLIVDGGTENNNINIHEFIKNCKVGIYKKVALKDVSFSNSMIEGNNRILKQTYLKDKTLNFEELENYLDHAIDEYNNIKPHYFHKIYTPTEIYNQPELKNTKLYFEKLNKERIVHNKNYSCGKVCP</sequence>
<protein>
    <recommendedName>
        <fullName evidence="1">Integrase catalytic domain-containing protein</fullName>
    </recommendedName>
</protein>
<dbReference type="Pfam" id="PF00665">
    <property type="entry name" value="rve"/>
    <property type="match status" value="1"/>
</dbReference>
<dbReference type="AlphaFoldDB" id="A0A644SK85"/>
<proteinExistence type="predicted"/>
<dbReference type="EMBL" id="VSSQ01000001">
    <property type="protein sequence ID" value="MPL55049.1"/>
    <property type="molecule type" value="Genomic_DNA"/>
</dbReference>
<dbReference type="PROSITE" id="PS50994">
    <property type="entry name" value="INTEGRASE"/>
    <property type="match status" value="1"/>
</dbReference>
<accession>A0A644SK85</accession>
<reference evidence="2" key="1">
    <citation type="submission" date="2019-08" db="EMBL/GenBank/DDBJ databases">
        <authorList>
            <person name="Kucharzyk K."/>
            <person name="Murdoch R.W."/>
            <person name="Higgins S."/>
            <person name="Loffler F."/>
        </authorList>
    </citation>
    <scope>NUCLEOTIDE SEQUENCE</scope>
</reference>
<feature type="domain" description="Integrase catalytic" evidence="1">
    <location>
        <begin position="235"/>
        <end position="401"/>
    </location>
</feature>
<evidence type="ECO:0000313" key="2">
    <source>
        <dbReference type="EMBL" id="MPL55049.1"/>
    </source>
</evidence>
<dbReference type="SUPFAM" id="SSF53098">
    <property type="entry name" value="Ribonuclease H-like"/>
    <property type="match status" value="1"/>
</dbReference>
<dbReference type="GO" id="GO:0003676">
    <property type="term" value="F:nucleic acid binding"/>
    <property type="evidence" value="ECO:0007669"/>
    <property type="project" value="InterPro"/>
</dbReference>
<name>A0A644SK85_9ZZZZ</name>
<comment type="caution">
    <text evidence="2">The sequence shown here is derived from an EMBL/GenBank/DDBJ whole genome shotgun (WGS) entry which is preliminary data.</text>
</comment>
<dbReference type="InterPro" id="IPR036397">
    <property type="entry name" value="RNaseH_sf"/>
</dbReference>
<dbReference type="Gene3D" id="3.30.420.10">
    <property type="entry name" value="Ribonuclease H-like superfamily/Ribonuclease H"/>
    <property type="match status" value="1"/>
</dbReference>
<evidence type="ECO:0000259" key="1">
    <source>
        <dbReference type="PROSITE" id="PS50994"/>
    </source>
</evidence>
<dbReference type="InterPro" id="IPR001584">
    <property type="entry name" value="Integrase_cat-core"/>
</dbReference>
<organism evidence="2">
    <name type="scientific">bioreactor metagenome</name>
    <dbReference type="NCBI Taxonomy" id="1076179"/>
    <lineage>
        <taxon>unclassified sequences</taxon>
        <taxon>metagenomes</taxon>
        <taxon>ecological metagenomes</taxon>
    </lineage>
</organism>
<dbReference type="InterPro" id="IPR012337">
    <property type="entry name" value="RNaseH-like_sf"/>
</dbReference>